<dbReference type="EMBL" id="CP045650">
    <property type="protein sequence ID" value="QGA10054.1"/>
    <property type="molecule type" value="Genomic_DNA"/>
</dbReference>
<evidence type="ECO:0000313" key="3">
    <source>
        <dbReference type="EMBL" id="QGA10054.1"/>
    </source>
</evidence>
<keyword evidence="1" id="KW-0732">Signal</keyword>
<evidence type="ECO:0000313" key="5">
    <source>
        <dbReference type="Proteomes" id="UP000480556"/>
    </source>
</evidence>
<dbReference type="EMBL" id="WITK01000006">
    <property type="protein sequence ID" value="MQW91957.1"/>
    <property type="molecule type" value="Genomic_DNA"/>
</dbReference>
<dbReference type="RefSeq" id="WP_153370311.1">
    <property type="nucleotide sequence ID" value="NZ_CP045650.1"/>
</dbReference>
<organism evidence="2 5">
    <name type="scientific">Acinetobacter wanghuae</name>
    <dbReference type="NCBI Taxonomy" id="2662362"/>
    <lineage>
        <taxon>Bacteria</taxon>
        <taxon>Pseudomonadati</taxon>
        <taxon>Pseudomonadota</taxon>
        <taxon>Gammaproteobacteria</taxon>
        <taxon>Moraxellales</taxon>
        <taxon>Moraxellaceae</taxon>
        <taxon>Acinetobacter</taxon>
    </lineage>
</organism>
<dbReference type="Proteomes" id="UP000327478">
    <property type="component" value="Chromosome"/>
</dbReference>
<accession>A0A5Q0NZW5</accession>
<sequence>MIGRVLPILLLGYSTVALAENGFDRSLINAKIINEKYEIIDIDSFNDLTRQITNEVVSTLPRKVDADTELLTMVLSRPLISQTYALRDIETKKDLSEKIDLEKFSQLIRNYACSSAIGTSQVYRVNGTHFSFKVINSDFMELYSYTFPLRTCEE</sequence>
<dbReference type="Proteomes" id="UP000480556">
    <property type="component" value="Unassembled WGS sequence"/>
</dbReference>
<evidence type="ECO:0000313" key="2">
    <source>
        <dbReference type="EMBL" id="MQW91957.1"/>
    </source>
</evidence>
<protein>
    <submittedName>
        <fullName evidence="2">Uncharacterized protein</fullName>
    </submittedName>
</protein>
<evidence type="ECO:0000256" key="1">
    <source>
        <dbReference type="SAM" id="SignalP"/>
    </source>
</evidence>
<reference evidence="4 5" key="1">
    <citation type="submission" date="2019-10" db="EMBL/GenBank/DDBJ databases">
        <authorList>
            <person name="Dong K."/>
        </authorList>
    </citation>
    <scope>NUCLEOTIDE SEQUENCE [LARGE SCALE GENOMIC DNA]</scope>
    <source>
        <strain evidence="3">Dk386</strain>
        <strain evidence="4">dk386</strain>
        <strain evidence="2">Dk771</strain>
        <strain evidence="5">dk771</strain>
    </source>
</reference>
<gene>
    <name evidence="3" type="ORF">GFH30_00960</name>
    <name evidence="2" type="ORF">GHJ48_06020</name>
</gene>
<name>A0A5Q0NZW5_9GAMM</name>
<feature type="chain" id="PRO_5044623561" evidence="1">
    <location>
        <begin position="20"/>
        <end position="154"/>
    </location>
</feature>
<dbReference type="AlphaFoldDB" id="A0A5Q0NZW5"/>
<proteinExistence type="predicted"/>
<feature type="signal peptide" evidence="1">
    <location>
        <begin position="1"/>
        <end position="19"/>
    </location>
</feature>
<keyword evidence="4" id="KW-1185">Reference proteome</keyword>
<evidence type="ECO:0000313" key="4">
    <source>
        <dbReference type="Proteomes" id="UP000327478"/>
    </source>
</evidence>